<accession>A0A1C7LX64</accession>
<organism evidence="2 3">
    <name type="scientific">Grifola frondosa</name>
    <name type="common">Maitake</name>
    <name type="synonym">Polyporus frondosus</name>
    <dbReference type="NCBI Taxonomy" id="5627"/>
    <lineage>
        <taxon>Eukaryota</taxon>
        <taxon>Fungi</taxon>
        <taxon>Dikarya</taxon>
        <taxon>Basidiomycota</taxon>
        <taxon>Agaricomycotina</taxon>
        <taxon>Agaricomycetes</taxon>
        <taxon>Polyporales</taxon>
        <taxon>Grifolaceae</taxon>
        <taxon>Grifola</taxon>
    </lineage>
</organism>
<feature type="region of interest" description="Disordered" evidence="1">
    <location>
        <begin position="212"/>
        <end position="247"/>
    </location>
</feature>
<feature type="compositionally biased region" description="Basic and acidic residues" evidence="1">
    <location>
        <begin position="907"/>
        <end position="918"/>
    </location>
</feature>
<proteinExistence type="predicted"/>
<feature type="compositionally biased region" description="Low complexity" evidence="1">
    <location>
        <begin position="525"/>
        <end position="546"/>
    </location>
</feature>
<feature type="compositionally biased region" description="Low complexity" evidence="1">
    <location>
        <begin position="437"/>
        <end position="460"/>
    </location>
</feature>
<evidence type="ECO:0000313" key="3">
    <source>
        <dbReference type="Proteomes" id="UP000092993"/>
    </source>
</evidence>
<protein>
    <submittedName>
        <fullName evidence="2">Uncharacterized protein</fullName>
    </submittedName>
</protein>
<evidence type="ECO:0000256" key="1">
    <source>
        <dbReference type="SAM" id="MobiDB-lite"/>
    </source>
</evidence>
<feature type="region of interest" description="Disordered" evidence="1">
    <location>
        <begin position="844"/>
        <end position="918"/>
    </location>
</feature>
<comment type="caution">
    <text evidence="2">The sequence shown here is derived from an EMBL/GenBank/DDBJ whole genome shotgun (WGS) entry which is preliminary data.</text>
</comment>
<feature type="compositionally biased region" description="Basic and acidic residues" evidence="1">
    <location>
        <begin position="852"/>
        <end position="868"/>
    </location>
</feature>
<dbReference type="Proteomes" id="UP000092993">
    <property type="component" value="Unassembled WGS sequence"/>
</dbReference>
<dbReference type="EMBL" id="LUGG01000024">
    <property type="protein sequence ID" value="OBZ67404.1"/>
    <property type="molecule type" value="Genomic_DNA"/>
</dbReference>
<name>A0A1C7LX64_GRIFR</name>
<reference evidence="2 3" key="1">
    <citation type="submission" date="2016-03" db="EMBL/GenBank/DDBJ databases">
        <title>Whole genome sequencing of Grifola frondosa 9006-11.</title>
        <authorList>
            <person name="Min B."/>
            <person name="Park H."/>
            <person name="Kim J.-G."/>
            <person name="Cho H."/>
            <person name="Oh Y.-L."/>
            <person name="Kong W.-S."/>
            <person name="Choi I.-G."/>
        </authorList>
    </citation>
    <scope>NUCLEOTIDE SEQUENCE [LARGE SCALE GENOMIC DNA]</scope>
    <source>
        <strain evidence="2 3">9006-11</strain>
    </source>
</reference>
<dbReference type="OMA" id="IACAKVT"/>
<dbReference type="AlphaFoldDB" id="A0A1C7LX64"/>
<feature type="region of interest" description="Disordered" evidence="1">
    <location>
        <begin position="502"/>
        <end position="549"/>
    </location>
</feature>
<gene>
    <name evidence="2" type="ORF">A0H81_12682</name>
</gene>
<keyword evidence="3" id="KW-1185">Reference proteome</keyword>
<feature type="region of interest" description="Disordered" evidence="1">
    <location>
        <begin position="437"/>
        <end position="467"/>
    </location>
</feature>
<sequence length="918" mass="100040">MSSRKPVYHRVIYPSDWPCSVSQIAHNLFQPLPSCLATIPSAVSARATAMLRELTADISSNPAICEDSDECNVHSKLRGILDTLLSTSAALRQRRAAYNFGEPASTVPLWYQLMKALSMTCCEDVYILRNAFHSTTDGAHDTHDDVRLDGIATMLACHIVDKVERQSPASPMDVDDAVSDTRSVSSIQMEDRDCSGSPVVLIRSDTHSEKMCTESAGTDCTSDSDAKPRSYYSAIPDRPDPEEFDGSDCWGSYVDDESGSSTALSSGSSIKVPFDAHVLPGHGRRYFAALPLICVADADNISLVISSVLYQRRVWGINEPVVGIFIPKTGAIAHVLLGWLDSEDLGSEDDDILPVPHIACGGAYKPYPAQGKFDLADPVHMLQFAQFVLSLQSSFEGIINDSRSPQIQELSWRCDGAPSVASHEDEECDRVKEWLRSVPPDSGESSDSSTDSSEPHTPSSKSFEDASITIVCDMPRKSALKSSSSSTKAAIDIPRFVTVPDDGSPASIVEVGDENVDEKTKESAMAKASSSKGSAPKPKSAISSSSLGNRPTGGMLESLTISTWLFERGVLLIACAKVTGKSEEQKEINAMVELYNDMTAFVWPATWNAPGNLPATDPCLSPIKNWLFDTKVEKFGSEVATLSEDLTTIMESRLSALLYSSVNAYRRFLQSKLPGGLPVYEADSRHDWDNVALHFLVNNAEDAISSNVFLERTIRYSRNFALDQEEKDPSTAKFLRDLALENQSFAGDQISKLSVRTDKDDPATANARLRAAIAAITRANNFVVQLDVVDNDSITEFTRRHSFPEPRTGICDALFTMPIKSSDTGPPSEEDSNMVSEYGFVVHPKVSNKQQSADKKRSNTPMADREPDATEAAPAKTKRKAKAGKKPEEAIPMVHPNPNTIEAAPTKADETSRRLTHS</sequence>
<dbReference type="OrthoDB" id="2778931at2759"/>
<evidence type="ECO:0000313" key="2">
    <source>
        <dbReference type="EMBL" id="OBZ67404.1"/>
    </source>
</evidence>